<sequence>MAALIEVRLTELAQLFNSMDPSPFHERDLDHDAEEFIVSWAQEHARGEDLKLVVHLTRPPADGPPDPQLVENSVQHYFSYRAELLWREFRQLMKEGRLSLLVGLGFLVLCQAGIWLLHLPATGASQPVHEWGLPGLSVQLRAFLREGLTIVGWVAMWRPLEIYLYRWWPLLGRRRLYQRLASMVVEVRLPA</sequence>
<gene>
    <name evidence="2" type="ORF">GCM10023213_06430</name>
</gene>
<dbReference type="RefSeq" id="WP_345734933.1">
    <property type="nucleotide sequence ID" value="NZ_BAABIA010000001.1"/>
</dbReference>
<reference evidence="3" key="1">
    <citation type="journal article" date="2019" name="Int. J. Syst. Evol. Microbiol.">
        <title>The Global Catalogue of Microorganisms (GCM) 10K type strain sequencing project: providing services to taxonomists for standard genome sequencing and annotation.</title>
        <authorList>
            <consortium name="The Broad Institute Genomics Platform"/>
            <consortium name="The Broad Institute Genome Sequencing Center for Infectious Disease"/>
            <person name="Wu L."/>
            <person name="Ma J."/>
        </authorList>
    </citation>
    <scope>NUCLEOTIDE SEQUENCE [LARGE SCALE GENOMIC DNA]</scope>
    <source>
        <strain evidence="3">JCM 18053</strain>
    </source>
</reference>
<feature type="transmembrane region" description="Helical" evidence="1">
    <location>
        <begin position="98"/>
        <end position="118"/>
    </location>
</feature>
<proteinExistence type="predicted"/>
<evidence type="ECO:0000313" key="3">
    <source>
        <dbReference type="Proteomes" id="UP001499852"/>
    </source>
</evidence>
<keyword evidence="1" id="KW-0472">Membrane</keyword>
<accession>A0ABP9NY77</accession>
<dbReference type="Proteomes" id="UP001499852">
    <property type="component" value="Unassembled WGS sequence"/>
</dbReference>
<dbReference type="EMBL" id="BAABIA010000001">
    <property type="protein sequence ID" value="GAA5134525.1"/>
    <property type="molecule type" value="Genomic_DNA"/>
</dbReference>
<evidence type="ECO:0000313" key="2">
    <source>
        <dbReference type="EMBL" id="GAA5134525.1"/>
    </source>
</evidence>
<comment type="caution">
    <text evidence="2">The sequence shown here is derived from an EMBL/GenBank/DDBJ whole genome shotgun (WGS) entry which is preliminary data.</text>
</comment>
<protein>
    <submittedName>
        <fullName evidence="2">Uncharacterized protein</fullName>
    </submittedName>
</protein>
<evidence type="ECO:0000256" key="1">
    <source>
        <dbReference type="SAM" id="Phobius"/>
    </source>
</evidence>
<organism evidence="2 3">
    <name type="scientific">Prosthecobacter algae</name>
    <dbReference type="NCBI Taxonomy" id="1144682"/>
    <lineage>
        <taxon>Bacteria</taxon>
        <taxon>Pseudomonadati</taxon>
        <taxon>Verrucomicrobiota</taxon>
        <taxon>Verrucomicrobiia</taxon>
        <taxon>Verrucomicrobiales</taxon>
        <taxon>Verrucomicrobiaceae</taxon>
        <taxon>Prosthecobacter</taxon>
    </lineage>
</organism>
<keyword evidence="1" id="KW-1133">Transmembrane helix</keyword>
<keyword evidence="1" id="KW-0812">Transmembrane</keyword>
<name>A0ABP9NY77_9BACT</name>
<keyword evidence="3" id="KW-1185">Reference proteome</keyword>